<feature type="transmembrane region" description="Helical" evidence="7">
    <location>
        <begin position="7"/>
        <end position="27"/>
    </location>
</feature>
<keyword evidence="3 6" id="KW-0378">Hydrolase</keyword>
<feature type="transmembrane region" description="Helical" evidence="7">
    <location>
        <begin position="125"/>
        <end position="145"/>
    </location>
</feature>
<comment type="cofactor">
    <cofactor evidence="6">
        <name>Zn(2+)</name>
        <dbReference type="ChEBI" id="CHEBI:29105"/>
    </cofactor>
    <text evidence="6">Binds 1 zinc ion per subunit.</text>
</comment>
<dbReference type="Proteomes" id="UP000198694">
    <property type="component" value="Unassembled WGS sequence"/>
</dbReference>
<evidence type="ECO:0000256" key="5">
    <source>
        <dbReference type="ARBA" id="ARBA00023049"/>
    </source>
</evidence>
<dbReference type="InterPro" id="IPR001915">
    <property type="entry name" value="Peptidase_M48"/>
</dbReference>
<evidence type="ECO:0000313" key="10">
    <source>
        <dbReference type="Proteomes" id="UP000198694"/>
    </source>
</evidence>
<evidence type="ECO:0000256" key="4">
    <source>
        <dbReference type="ARBA" id="ARBA00022833"/>
    </source>
</evidence>
<keyword evidence="7" id="KW-0812">Transmembrane</keyword>
<evidence type="ECO:0000256" key="7">
    <source>
        <dbReference type="SAM" id="Phobius"/>
    </source>
</evidence>
<dbReference type="STRING" id="407036.SAMN05216243_1285"/>
<dbReference type="AlphaFoldDB" id="A0A1G8XCH1"/>
<organism evidence="9 10">
    <name type="scientific">Sediminibacillus albus</name>
    <dbReference type="NCBI Taxonomy" id="407036"/>
    <lineage>
        <taxon>Bacteria</taxon>
        <taxon>Bacillati</taxon>
        <taxon>Bacillota</taxon>
        <taxon>Bacilli</taxon>
        <taxon>Bacillales</taxon>
        <taxon>Bacillaceae</taxon>
        <taxon>Sediminibacillus</taxon>
    </lineage>
</organism>
<feature type="transmembrane region" description="Helical" evidence="7">
    <location>
        <begin position="267"/>
        <end position="288"/>
    </location>
</feature>
<evidence type="ECO:0000256" key="1">
    <source>
        <dbReference type="ARBA" id="ARBA00022670"/>
    </source>
</evidence>
<evidence type="ECO:0000256" key="2">
    <source>
        <dbReference type="ARBA" id="ARBA00022723"/>
    </source>
</evidence>
<sequence>MMKKIVTVYLIYLFIVWGYFLFFYPLSTIGDFRYAALAHAVYFAKLPIEWLLLYAIVKKGWSFAWVGYIERRVNKKWMQTLLYSLVLVMVYETIRLPFNLLWLWISRREGTSSQSLANWLYELGLNSLFFWLVLSAGIYAAMLLIKRYKRWWLGLWLIFLPAVIFIMYIQPVWIDPLYEDFSVMEPGPLRTAIEDLTENAGLEDATLLQVDMSEKTTTFNAYVTGIMGNARIVLWDTTLNGMPQDEILFILSHEIGHYIMHHVYAGVAGYLVLSLLLMYLAAVVYRLFWRNIENKHLFRSKHDLRAVPVLLLVFSLLLSAAQPVSLYVSRQIEQSADWYAIKNTENLQAGISSFRRMAEQSKSDIDPVFWVKWLRFSHPPIQERIDRIEKELSERETNQGTSP</sequence>
<feature type="transmembrane region" description="Helical" evidence="7">
    <location>
        <begin position="47"/>
        <end position="69"/>
    </location>
</feature>
<evidence type="ECO:0000259" key="8">
    <source>
        <dbReference type="Pfam" id="PF01435"/>
    </source>
</evidence>
<dbReference type="GO" id="GO:0006508">
    <property type="term" value="P:proteolysis"/>
    <property type="evidence" value="ECO:0007669"/>
    <property type="project" value="UniProtKB-KW"/>
</dbReference>
<dbReference type="Gene3D" id="3.30.2010.10">
    <property type="entry name" value="Metalloproteases ('zincins'), catalytic domain"/>
    <property type="match status" value="1"/>
</dbReference>
<keyword evidence="2" id="KW-0479">Metal-binding</keyword>
<dbReference type="GO" id="GO:0004222">
    <property type="term" value="F:metalloendopeptidase activity"/>
    <property type="evidence" value="ECO:0007669"/>
    <property type="project" value="InterPro"/>
</dbReference>
<accession>A0A1G8XCH1</accession>
<dbReference type="GO" id="GO:0046872">
    <property type="term" value="F:metal ion binding"/>
    <property type="evidence" value="ECO:0007669"/>
    <property type="project" value="UniProtKB-KW"/>
</dbReference>
<name>A0A1G8XCH1_9BACI</name>
<keyword evidence="4 6" id="KW-0862">Zinc</keyword>
<comment type="similarity">
    <text evidence="6">Belongs to the peptidase M48 family.</text>
</comment>
<evidence type="ECO:0000256" key="3">
    <source>
        <dbReference type="ARBA" id="ARBA00022801"/>
    </source>
</evidence>
<dbReference type="Pfam" id="PF01435">
    <property type="entry name" value="Peptidase_M48"/>
    <property type="match status" value="1"/>
</dbReference>
<keyword evidence="7" id="KW-0472">Membrane</keyword>
<dbReference type="PANTHER" id="PTHR10120">
    <property type="entry name" value="CAAX PRENYL PROTEASE 1"/>
    <property type="match status" value="1"/>
</dbReference>
<feature type="transmembrane region" description="Helical" evidence="7">
    <location>
        <begin position="81"/>
        <end position="105"/>
    </location>
</feature>
<feature type="transmembrane region" description="Helical" evidence="7">
    <location>
        <begin position="309"/>
        <end position="328"/>
    </location>
</feature>
<evidence type="ECO:0000313" key="9">
    <source>
        <dbReference type="EMBL" id="SDJ88193.1"/>
    </source>
</evidence>
<evidence type="ECO:0000256" key="6">
    <source>
        <dbReference type="RuleBase" id="RU003983"/>
    </source>
</evidence>
<proteinExistence type="inferred from homology"/>
<keyword evidence="10" id="KW-1185">Reference proteome</keyword>
<gene>
    <name evidence="9" type="ORF">SAMN05216243_1285</name>
</gene>
<keyword evidence="7" id="KW-1133">Transmembrane helix</keyword>
<feature type="domain" description="Peptidase M48" evidence="8">
    <location>
        <begin position="189"/>
        <end position="391"/>
    </location>
</feature>
<keyword evidence="5 6" id="KW-0482">Metalloprotease</keyword>
<dbReference type="EMBL" id="FNFL01000001">
    <property type="protein sequence ID" value="SDJ88193.1"/>
    <property type="molecule type" value="Genomic_DNA"/>
</dbReference>
<feature type="transmembrane region" description="Helical" evidence="7">
    <location>
        <begin position="152"/>
        <end position="174"/>
    </location>
</feature>
<keyword evidence="1 6" id="KW-0645">Protease</keyword>
<protein>
    <submittedName>
        <fullName evidence="9">Zn-dependent protease with chaperone function</fullName>
    </submittedName>
</protein>
<reference evidence="9 10" key="1">
    <citation type="submission" date="2016-10" db="EMBL/GenBank/DDBJ databases">
        <authorList>
            <person name="de Groot N.N."/>
        </authorList>
    </citation>
    <scope>NUCLEOTIDE SEQUENCE [LARGE SCALE GENOMIC DNA]</scope>
    <source>
        <strain evidence="9 10">CGMCC 1.6502</strain>
    </source>
</reference>